<dbReference type="SUPFAM" id="SSF52540">
    <property type="entry name" value="P-loop containing nucleoside triphosphate hydrolases"/>
    <property type="match status" value="1"/>
</dbReference>
<evidence type="ECO:0000256" key="1">
    <source>
        <dbReference type="SAM" id="MobiDB-lite"/>
    </source>
</evidence>
<dbReference type="OrthoDB" id="3252838at2"/>
<evidence type="ECO:0000313" key="3">
    <source>
        <dbReference type="Proteomes" id="UP000316612"/>
    </source>
</evidence>
<keyword evidence="3" id="KW-1185">Reference proteome</keyword>
<dbReference type="AlphaFoldDB" id="A0A4Y4DS27"/>
<dbReference type="Proteomes" id="UP000316612">
    <property type="component" value="Unassembled WGS sequence"/>
</dbReference>
<dbReference type="InterPro" id="IPR027417">
    <property type="entry name" value="P-loop_NTPase"/>
</dbReference>
<reference evidence="2 3" key="1">
    <citation type="submission" date="2019-06" db="EMBL/GenBank/DDBJ databases">
        <title>Whole genome shotgun sequence of Glutamicibacter uratoxydans NBRC 15515.</title>
        <authorList>
            <person name="Hosoyama A."/>
            <person name="Uohara A."/>
            <person name="Ohji S."/>
            <person name="Ichikawa N."/>
        </authorList>
    </citation>
    <scope>NUCLEOTIDE SEQUENCE [LARGE SCALE GENOMIC DNA]</scope>
    <source>
        <strain evidence="2 3">NBRC 15515</strain>
    </source>
</reference>
<dbReference type="Gene3D" id="3.40.50.300">
    <property type="entry name" value="P-loop containing nucleotide triphosphate hydrolases"/>
    <property type="match status" value="1"/>
</dbReference>
<evidence type="ECO:0000313" key="2">
    <source>
        <dbReference type="EMBL" id="GED05311.1"/>
    </source>
</evidence>
<accession>A0A4Y4DS27</accession>
<protein>
    <recommendedName>
        <fullName evidence="4">Septum formation initiator</fullName>
    </recommendedName>
</protein>
<dbReference type="EMBL" id="BJNY01000004">
    <property type="protein sequence ID" value="GED05311.1"/>
    <property type="molecule type" value="Genomic_DNA"/>
</dbReference>
<gene>
    <name evidence="2" type="ORF">AUR04nite_08430</name>
</gene>
<sequence>MKWQSIKARTAPAAADSRYVPRGLDDALSPRPAPAASPPVRASADPQGPSCLLVSADSQLAARCAGIALGAAVRLAQCGPQEAIEADPGTPVLWGADAAAAAVDSARRADVLIGTEEQAAALWSAASALPLARVAILPGAQGWLGEYLGLQGMRAGHGHTLAVGSAAGGIGASTLCFLLAHAGTLCGLRSVLIDLDPHSSGLWQRICAAPPAGAGWEALRGSGGSLAAHQLRAALPQVCGTSVVTWEQSSAGGQLEQQLIARLLSAARQGFDFLVLDTGRAGHPQAQAIDHFVDRGITLCQQPGTAAGDYVLCGQERRPRTAGEPGCLGSFSYSTRISRAAARGQLVDCFKSRSLRQQLADLQLIPQPAQDARSAA</sequence>
<evidence type="ECO:0008006" key="4">
    <source>
        <dbReference type="Google" id="ProtNLM"/>
    </source>
</evidence>
<organism evidence="2 3">
    <name type="scientific">Glutamicibacter uratoxydans</name>
    <name type="common">Arthrobacter uratoxydans</name>
    <dbReference type="NCBI Taxonomy" id="43667"/>
    <lineage>
        <taxon>Bacteria</taxon>
        <taxon>Bacillati</taxon>
        <taxon>Actinomycetota</taxon>
        <taxon>Actinomycetes</taxon>
        <taxon>Micrococcales</taxon>
        <taxon>Micrococcaceae</taxon>
        <taxon>Glutamicibacter</taxon>
    </lineage>
</organism>
<proteinExistence type="predicted"/>
<comment type="caution">
    <text evidence="2">The sequence shown here is derived from an EMBL/GenBank/DDBJ whole genome shotgun (WGS) entry which is preliminary data.</text>
</comment>
<feature type="region of interest" description="Disordered" evidence="1">
    <location>
        <begin position="1"/>
        <end position="47"/>
    </location>
</feature>
<dbReference type="RefSeq" id="WP_141362255.1">
    <property type="nucleotide sequence ID" value="NZ_BAAAJL010000001.1"/>
</dbReference>
<name>A0A4Y4DS27_GLUUR</name>